<dbReference type="InterPro" id="IPR000182">
    <property type="entry name" value="GNAT_dom"/>
</dbReference>
<keyword evidence="1" id="KW-0808">Transferase</keyword>
<sequence length="168" mass="19523">MNLIFPKVSTPEEIAALSRLAAEIWQEYYVSIITLEQIDYMIQQYQSVSAVTEQIQEQGYEYYFMQRDDTPVGYMSVRVEEGKMFLSKFYIGKEHRGQGYASLAFAFLEQQCIERGINLIWLTVNRHNESSIAVYEKKGFRTVREQVADIGNGFVMDDFVMEKAIHVS</sequence>
<feature type="domain" description="N-acetyltransferase" evidence="3">
    <location>
        <begin position="22"/>
        <end position="166"/>
    </location>
</feature>
<organism evidence="4 5">
    <name type="scientific">Paenibacillus illinoisensis</name>
    <dbReference type="NCBI Taxonomy" id="59845"/>
    <lineage>
        <taxon>Bacteria</taxon>
        <taxon>Bacillati</taxon>
        <taxon>Bacillota</taxon>
        <taxon>Bacilli</taxon>
        <taxon>Bacillales</taxon>
        <taxon>Paenibacillaceae</taxon>
        <taxon>Paenibacillus</taxon>
    </lineage>
</organism>
<dbReference type="SUPFAM" id="SSF55729">
    <property type="entry name" value="Acyl-CoA N-acyltransferases (Nat)"/>
    <property type="match status" value="1"/>
</dbReference>
<gene>
    <name evidence="4" type="ORF">ACINKY_05845</name>
</gene>
<name>A0ABW8HRT7_9BACL</name>
<dbReference type="RefSeq" id="WP_402872121.1">
    <property type="nucleotide sequence ID" value="NZ_JBIYSL010000001.1"/>
</dbReference>
<proteinExistence type="predicted"/>
<evidence type="ECO:0000259" key="3">
    <source>
        <dbReference type="PROSITE" id="PS51186"/>
    </source>
</evidence>
<evidence type="ECO:0000256" key="1">
    <source>
        <dbReference type="ARBA" id="ARBA00022679"/>
    </source>
</evidence>
<dbReference type="Pfam" id="PF00583">
    <property type="entry name" value="Acetyltransf_1"/>
    <property type="match status" value="1"/>
</dbReference>
<dbReference type="PANTHER" id="PTHR43420">
    <property type="entry name" value="ACETYLTRANSFERASE"/>
    <property type="match status" value="1"/>
</dbReference>
<protein>
    <submittedName>
        <fullName evidence="4">GNAT family N-acetyltransferase</fullName>
    </submittedName>
</protein>
<dbReference type="Gene3D" id="3.40.630.30">
    <property type="match status" value="1"/>
</dbReference>
<dbReference type="PROSITE" id="PS51186">
    <property type="entry name" value="GNAT"/>
    <property type="match status" value="1"/>
</dbReference>
<reference evidence="4 5" key="1">
    <citation type="submission" date="2024-11" db="EMBL/GenBank/DDBJ databases">
        <title>Identification and Characterization of a Novel Fosfomycin Bacillithiol Transferase FosB8 in Paenibacillus illinoisensis.</title>
        <authorList>
            <person name="Lu W."/>
        </authorList>
    </citation>
    <scope>NUCLEOTIDE SEQUENCE [LARGE SCALE GENOMIC DNA]</scope>
    <source>
        <strain evidence="4 5">WP77</strain>
    </source>
</reference>
<comment type="caution">
    <text evidence="4">The sequence shown here is derived from an EMBL/GenBank/DDBJ whole genome shotgun (WGS) entry which is preliminary data.</text>
</comment>
<evidence type="ECO:0000256" key="2">
    <source>
        <dbReference type="ARBA" id="ARBA00023315"/>
    </source>
</evidence>
<dbReference type="Proteomes" id="UP001618531">
    <property type="component" value="Unassembled WGS sequence"/>
</dbReference>
<dbReference type="EMBL" id="JBIYSL010000001">
    <property type="protein sequence ID" value="MFK0521717.1"/>
    <property type="molecule type" value="Genomic_DNA"/>
</dbReference>
<dbReference type="InterPro" id="IPR016181">
    <property type="entry name" value="Acyl_CoA_acyltransferase"/>
</dbReference>
<evidence type="ECO:0000313" key="4">
    <source>
        <dbReference type="EMBL" id="MFK0521717.1"/>
    </source>
</evidence>
<dbReference type="InterPro" id="IPR050680">
    <property type="entry name" value="YpeA/RimI_acetyltransf"/>
</dbReference>
<keyword evidence="2" id="KW-0012">Acyltransferase</keyword>
<dbReference type="CDD" id="cd04301">
    <property type="entry name" value="NAT_SF"/>
    <property type="match status" value="1"/>
</dbReference>
<evidence type="ECO:0000313" key="5">
    <source>
        <dbReference type="Proteomes" id="UP001618531"/>
    </source>
</evidence>
<keyword evidence="5" id="KW-1185">Reference proteome</keyword>
<accession>A0ABW8HRT7</accession>